<evidence type="ECO:0000313" key="1">
    <source>
        <dbReference type="EMBL" id="EAV44582.1"/>
    </source>
</evidence>
<evidence type="ECO:0008006" key="3">
    <source>
        <dbReference type="Google" id="ProtNLM"/>
    </source>
</evidence>
<evidence type="ECO:0000313" key="2">
    <source>
        <dbReference type="Proteomes" id="UP000004848"/>
    </source>
</evidence>
<gene>
    <name evidence="1" type="ORF">SIAM614_06878</name>
</gene>
<sequence length="149" mass="17303">MLAVPVCVPHDRPMMNRRLQAFFFRTAVVLALGSVYPVQVVSAQETAVDEPPYEQQLMRLSEIFGALHFLRPLCKESDTPSWRDRMEDFLDAETLDENRRRRFIERFNQGYRGFSVAYRECTEAARLAMAQYLSEGEVIISDVTSRYGR</sequence>
<dbReference type="EMBL" id="AAUW01000005">
    <property type="protein sequence ID" value="EAV44582.1"/>
    <property type="molecule type" value="Genomic_DNA"/>
</dbReference>
<dbReference type="InterPro" id="IPR012645">
    <property type="entry name" value="CHP02301"/>
</dbReference>
<dbReference type="AlphaFoldDB" id="A0NR01"/>
<dbReference type="Pfam" id="PF09539">
    <property type="entry name" value="DUF2385"/>
    <property type="match status" value="1"/>
</dbReference>
<proteinExistence type="predicted"/>
<dbReference type="eggNOG" id="COG5451">
    <property type="taxonomic scope" value="Bacteria"/>
</dbReference>
<comment type="caution">
    <text evidence="1">The sequence shown here is derived from an EMBL/GenBank/DDBJ whole genome shotgun (WGS) entry which is preliminary data.</text>
</comment>
<reference evidence="1 2" key="1">
    <citation type="submission" date="2006-05" db="EMBL/GenBank/DDBJ databases">
        <authorList>
            <person name="King G."/>
            <person name="Ferriera S."/>
            <person name="Johnson J."/>
            <person name="Kravitz S."/>
            <person name="Beeson K."/>
            <person name="Sutton G."/>
            <person name="Rogers Y.-H."/>
            <person name="Friedman R."/>
            <person name="Frazier M."/>
            <person name="Venter J.C."/>
        </authorList>
    </citation>
    <scope>NUCLEOTIDE SEQUENCE [LARGE SCALE GENOMIC DNA]</scope>
    <source>
        <strain evidence="2">ATCC 25650 / DSM 13394 / JCM 20685 / NBRC 16684 / NCIMB 2208 / IAM 12614 / B1</strain>
    </source>
</reference>
<protein>
    <recommendedName>
        <fullName evidence="3">TIGR02301 family protein</fullName>
    </recommendedName>
</protein>
<dbReference type="Proteomes" id="UP000004848">
    <property type="component" value="Unassembled WGS sequence"/>
</dbReference>
<organism evidence="1 2">
    <name type="scientific">Roseibium aggregatum (strain ATCC 25650 / DSM 13394 / JCM 20685 / NBRC 16684 / NCIMB 2208 / IAM 12614 / B1)</name>
    <name type="common">Stappia aggregata</name>
    <dbReference type="NCBI Taxonomy" id="384765"/>
    <lineage>
        <taxon>Bacteria</taxon>
        <taxon>Pseudomonadati</taxon>
        <taxon>Pseudomonadota</taxon>
        <taxon>Alphaproteobacteria</taxon>
        <taxon>Hyphomicrobiales</taxon>
        <taxon>Stappiaceae</taxon>
        <taxon>Roseibium</taxon>
    </lineage>
</organism>
<name>A0NR01_ROSAI</name>
<accession>A0NR01</accession>
<dbReference type="NCBIfam" id="TIGR02301">
    <property type="entry name" value="TIGR02301 family protein"/>
    <property type="match status" value="1"/>
</dbReference>